<gene>
    <name evidence="3" type="ORF">R2D22_14435</name>
</gene>
<keyword evidence="4" id="KW-1185">Reference proteome</keyword>
<protein>
    <submittedName>
        <fullName evidence="3">Uncharacterized protein</fullName>
    </submittedName>
</protein>
<sequence>MRRQRDPRETPAGTEPTGRSAAAGHSVSSRDRSSDPSEDPFRTPFADRIADALAVPSARPPKGAPYAARADARPSGEPADPREAAAVDAFRRARDAGEHRTRRTRRRDDWRPVTVRRRSAFPVRAAGLGIAVTVLLGGVAVAAGTGVLPTPFAPRPETPSPSPVPSRSAGGQPEDGGPGRDGTPPGRLDPELSPAAGRPKPPRPSAARDEEGHCRSYLAAQRRKGEAPDGTAYERLEEAAGGPRRVAAYCAPLLAEAEKDRGNPRSRKP</sequence>
<feature type="compositionally biased region" description="Basic and acidic residues" evidence="1">
    <location>
        <begin position="28"/>
        <end position="41"/>
    </location>
</feature>
<organism evidence="3 4">
    <name type="scientific">Streptomyces solicathayae</name>
    <dbReference type="NCBI Taxonomy" id="3081768"/>
    <lineage>
        <taxon>Bacteria</taxon>
        <taxon>Bacillati</taxon>
        <taxon>Actinomycetota</taxon>
        <taxon>Actinomycetes</taxon>
        <taxon>Kitasatosporales</taxon>
        <taxon>Streptomycetaceae</taxon>
        <taxon>Streptomyces</taxon>
    </lineage>
</organism>
<feature type="region of interest" description="Disordered" evidence="1">
    <location>
        <begin position="150"/>
        <end position="213"/>
    </location>
</feature>
<evidence type="ECO:0000313" key="4">
    <source>
        <dbReference type="Proteomes" id="UP001301731"/>
    </source>
</evidence>
<feature type="region of interest" description="Disordered" evidence="1">
    <location>
        <begin position="1"/>
        <end position="119"/>
    </location>
</feature>
<feature type="compositionally biased region" description="Basic and acidic residues" evidence="1">
    <location>
        <begin position="70"/>
        <end position="99"/>
    </location>
</feature>
<feature type="transmembrane region" description="Helical" evidence="2">
    <location>
        <begin position="125"/>
        <end position="148"/>
    </location>
</feature>
<proteinExistence type="predicted"/>
<dbReference type="Proteomes" id="UP001301731">
    <property type="component" value="Chromosome"/>
</dbReference>
<keyword evidence="2" id="KW-1133">Transmembrane helix</keyword>
<dbReference type="RefSeq" id="WP_318103583.1">
    <property type="nucleotide sequence ID" value="NZ_CP137573.1"/>
</dbReference>
<accession>A0ABZ0LT55</accession>
<name>A0ABZ0LT55_9ACTN</name>
<evidence type="ECO:0000313" key="3">
    <source>
        <dbReference type="EMBL" id="WOX22530.1"/>
    </source>
</evidence>
<keyword evidence="2" id="KW-0472">Membrane</keyword>
<reference evidence="3 4" key="1">
    <citation type="submission" date="2023-10" db="EMBL/GenBank/DDBJ databases">
        <title>The genome sequence of Streptomyces sp. HUAS YS2.</title>
        <authorList>
            <person name="Mo P."/>
        </authorList>
    </citation>
    <scope>NUCLEOTIDE SEQUENCE [LARGE SCALE GENOMIC DNA]</scope>
    <source>
        <strain evidence="3 4">HUAS YS2</strain>
    </source>
</reference>
<keyword evidence="2" id="KW-0812">Transmembrane</keyword>
<feature type="compositionally biased region" description="Pro residues" evidence="1">
    <location>
        <begin position="151"/>
        <end position="164"/>
    </location>
</feature>
<evidence type="ECO:0000256" key="1">
    <source>
        <dbReference type="SAM" id="MobiDB-lite"/>
    </source>
</evidence>
<dbReference type="EMBL" id="CP137573">
    <property type="protein sequence ID" value="WOX22530.1"/>
    <property type="molecule type" value="Genomic_DNA"/>
</dbReference>
<evidence type="ECO:0000256" key="2">
    <source>
        <dbReference type="SAM" id="Phobius"/>
    </source>
</evidence>